<feature type="region of interest" description="Disordered" evidence="1">
    <location>
        <begin position="1"/>
        <end position="86"/>
    </location>
</feature>
<organism evidence="2 3">
    <name type="scientific">Syncephalastrum racemosum</name>
    <name type="common">Filamentous fungus</name>
    <dbReference type="NCBI Taxonomy" id="13706"/>
    <lineage>
        <taxon>Eukaryota</taxon>
        <taxon>Fungi</taxon>
        <taxon>Fungi incertae sedis</taxon>
        <taxon>Mucoromycota</taxon>
        <taxon>Mucoromycotina</taxon>
        <taxon>Mucoromycetes</taxon>
        <taxon>Mucorales</taxon>
        <taxon>Syncephalastraceae</taxon>
        <taxon>Syncephalastrum</taxon>
    </lineage>
</organism>
<reference evidence="2 3" key="1">
    <citation type="submission" date="2016-07" db="EMBL/GenBank/DDBJ databases">
        <title>Pervasive Adenine N6-methylation of Active Genes in Fungi.</title>
        <authorList>
            <consortium name="DOE Joint Genome Institute"/>
            <person name="Mondo S.J."/>
            <person name="Dannebaum R.O."/>
            <person name="Kuo R.C."/>
            <person name="Labutti K."/>
            <person name="Haridas S."/>
            <person name="Kuo A."/>
            <person name="Salamov A."/>
            <person name="Ahrendt S.R."/>
            <person name="Lipzen A."/>
            <person name="Sullivan W."/>
            <person name="Andreopoulos W.B."/>
            <person name="Clum A."/>
            <person name="Lindquist E."/>
            <person name="Daum C."/>
            <person name="Ramamoorthy G.K."/>
            <person name="Gryganskyi A."/>
            <person name="Culley D."/>
            <person name="Magnuson J.K."/>
            <person name="James T.Y."/>
            <person name="O'Malley M.A."/>
            <person name="Stajich J.E."/>
            <person name="Spatafora J.W."/>
            <person name="Visel A."/>
            <person name="Grigoriev I.V."/>
        </authorList>
    </citation>
    <scope>NUCLEOTIDE SEQUENCE [LARGE SCALE GENOMIC DNA]</scope>
    <source>
        <strain evidence="2 3">NRRL 2496</strain>
    </source>
</reference>
<protein>
    <submittedName>
        <fullName evidence="2">Uncharacterized protein</fullName>
    </submittedName>
</protein>
<dbReference type="EMBL" id="MCGN01000004">
    <property type="protein sequence ID" value="ORY97651.1"/>
    <property type="molecule type" value="Genomic_DNA"/>
</dbReference>
<sequence>MGGNNNKKPPAERRDSLKQQGQPHQGQQPSQSQASSNQPPQQQQRKSNPSGKQSSKHRGPTPPAHSSTPPTIPLTTHPTGQNGFNSAEVMQFLNQRYNNTATAYQEAPPAERPEKYESQEKAWGNKGSLPWGQKQGTMATGADFFTELCTKQQ</sequence>
<feature type="region of interest" description="Disordered" evidence="1">
    <location>
        <begin position="105"/>
        <end position="135"/>
    </location>
</feature>
<dbReference type="Proteomes" id="UP000242180">
    <property type="component" value="Unassembled WGS sequence"/>
</dbReference>
<feature type="compositionally biased region" description="Low complexity" evidence="1">
    <location>
        <begin position="19"/>
        <end position="44"/>
    </location>
</feature>
<dbReference type="InParanoid" id="A0A1X2HFE8"/>
<evidence type="ECO:0000313" key="2">
    <source>
        <dbReference type="EMBL" id="ORY97651.1"/>
    </source>
</evidence>
<dbReference type="OMA" id="FNSAEVM"/>
<feature type="compositionally biased region" description="Low complexity" evidence="1">
    <location>
        <begin position="64"/>
        <end position="79"/>
    </location>
</feature>
<feature type="compositionally biased region" description="Basic and acidic residues" evidence="1">
    <location>
        <begin position="109"/>
        <end position="120"/>
    </location>
</feature>
<keyword evidence="3" id="KW-1185">Reference proteome</keyword>
<proteinExistence type="predicted"/>
<accession>A0A1X2HFE8</accession>
<comment type="caution">
    <text evidence="2">The sequence shown here is derived from an EMBL/GenBank/DDBJ whole genome shotgun (WGS) entry which is preliminary data.</text>
</comment>
<dbReference type="OrthoDB" id="5598843at2759"/>
<gene>
    <name evidence="2" type="ORF">BCR43DRAFT_247293</name>
</gene>
<dbReference type="STRING" id="13706.A0A1X2HFE8"/>
<dbReference type="AlphaFoldDB" id="A0A1X2HFE8"/>
<evidence type="ECO:0000256" key="1">
    <source>
        <dbReference type="SAM" id="MobiDB-lite"/>
    </source>
</evidence>
<name>A0A1X2HFE8_SYNRA</name>
<evidence type="ECO:0000313" key="3">
    <source>
        <dbReference type="Proteomes" id="UP000242180"/>
    </source>
</evidence>